<gene>
    <name evidence="1" type="ORF">BD410DRAFT_784707</name>
</gene>
<proteinExistence type="predicted"/>
<keyword evidence="2" id="KW-1185">Reference proteome</keyword>
<sequence length="960" mass="109299">MENALTPDPQLHTANTVRSMYTSSKHSGQLSRLSPALFSSLISFFGTLSIDPQAVDKISSSRRETPFRPFIIHPLASRIEQRRTKPYWSFVLALADDKASFGYALNDTDHLWLVLASLQEVGGFVDGMEDTDRQREILWRARSHYKQIDDKTAYWSFQYFYLRSIYASVDLNGVSNVVTQLAGLLRIHGWLHGDLVALLWTIMSRSNHLISKDSRTKLVATLRRQVNRFHPHSSPEVPRENGDRFTATNDSSVIRDAFVQSLFSRHRPAVNQDLHDWISWETRKALHAHSHDGDINAHIEPAWNNLTLLSLSFRTNLDGSVGGSPKSRTTTAIDWTLICALSALEDIYCHSPRHRAAVTEEHIHKLQTMIRSLWVMWRNDGGQLVRPPEIICAGVITFLRLTTLIRDEPLKDAIIQHISRDVVERSFLGDARFNQQTLQPLAVEYAITSTMWGLRTWDQIFDSLSAIALIPYAPSEATMKTISQLVVTGLVQSNVTLAYGLSQSAHAFGVQLEEVTIMKLVQGFASSGRVDLAVLYLYDATFSVDMLRKSLDNIMRELLSSRRQYILPSVSRRLGELLLRLTGSPVLPSYSRAFEWTLLAICRSGYAAVASELTLNGLKGTAVYFQSSFLESFVTLLSKQRRYNLLTKLAGAVGQDHPQYSTIHQAAIRSLAFTQASSRISQLDSRSVPFDTSLMHRFIREKRPPSATHSRIIALQLTRYLSYHSKLDTQSLERALNVFVRARRMKVAVRLAKTYRDGPLSTKAGNTILLGSLIPRRRRRHGRQIDHLYQRLRDLMVNDGFVPDRVTINILVKARLRWEPDVHVLRVLFDRLIWSGYPNILSGGGSQQQLPFGTEPTTFHRRDLFTPHYSSSMSLERHIRPLYRMFIQAFYIRGDKEAAGIVTDILTSIRNQVLEERARRARGRRQGRLDDARQFMASHGRKRRMRELSVVDSTNEMGSK</sequence>
<protein>
    <submittedName>
        <fullName evidence="1">Uncharacterized protein</fullName>
    </submittedName>
</protein>
<name>A0A4Y7QEP0_9AGAM</name>
<dbReference type="STRING" id="50990.A0A4Y7QEP0"/>
<dbReference type="Proteomes" id="UP000294933">
    <property type="component" value="Unassembled WGS sequence"/>
</dbReference>
<evidence type="ECO:0000313" key="2">
    <source>
        <dbReference type="Proteomes" id="UP000294933"/>
    </source>
</evidence>
<dbReference type="EMBL" id="ML170163">
    <property type="protein sequence ID" value="TDL25668.1"/>
    <property type="molecule type" value="Genomic_DNA"/>
</dbReference>
<organism evidence="1 2">
    <name type="scientific">Rickenella mellea</name>
    <dbReference type="NCBI Taxonomy" id="50990"/>
    <lineage>
        <taxon>Eukaryota</taxon>
        <taxon>Fungi</taxon>
        <taxon>Dikarya</taxon>
        <taxon>Basidiomycota</taxon>
        <taxon>Agaricomycotina</taxon>
        <taxon>Agaricomycetes</taxon>
        <taxon>Hymenochaetales</taxon>
        <taxon>Rickenellaceae</taxon>
        <taxon>Rickenella</taxon>
    </lineage>
</organism>
<evidence type="ECO:0000313" key="1">
    <source>
        <dbReference type="EMBL" id="TDL25668.1"/>
    </source>
</evidence>
<accession>A0A4Y7QEP0</accession>
<dbReference type="VEuPathDB" id="FungiDB:BD410DRAFT_784707"/>
<dbReference type="AlphaFoldDB" id="A0A4Y7QEP0"/>
<reference evidence="1 2" key="1">
    <citation type="submission" date="2018-06" db="EMBL/GenBank/DDBJ databases">
        <title>A transcriptomic atlas of mushroom development highlights an independent origin of complex multicellularity.</title>
        <authorList>
            <consortium name="DOE Joint Genome Institute"/>
            <person name="Krizsan K."/>
            <person name="Almasi E."/>
            <person name="Merenyi Z."/>
            <person name="Sahu N."/>
            <person name="Viragh M."/>
            <person name="Koszo T."/>
            <person name="Mondo S."/>
            <person name="Kiss B."/>
            <person name="Balint B."/>
            <person name="Kues U."/>
            <person name="Barry K."/>
            <person name="Hegedus J.C."/>
            <person name="Henrissat B."/>
            <person name="Johnson J."/>
            <person name="Lipzen A."/>
            <person name="Ohm R."/>
            <person name="Nagy I."/>
            <person name="Pangilinan J."/>
            <person name="Yan J."/>
            <person name="Xiong Y."/>
            <person name="Grigoriev I.V."/>
            <person name="Hibbett D.S."/>
            <person name="Nagy L.G."/>
        </authorList>
    </citation>
    <scope>NUCLEOTIDE SEQUENCE [LARGE SCALE GENOMIC DNA]</scope>
    <source>
        <strain evidence="1 2">SZMC22713</strain>
    </source>
</reference>
<dbReference type="OrthoDB" id="2565179at2759"/>